<feature type="compositionally biased region" description="Basic and acidic residues" evidence="1">
    <location>
        <begin position="34"/>
        <end position="56"/>
    </location>
</feature>
<organism evidence="2">
    <name type="scientific">Fagus sylvatica</name>
    <name type="common">Beechnut</name>
    <dbReference type="NCBI Taxonomy" id="28930"/>
    <lineage>
        <taxon>Eukaryota</taxon>
        <taxon>Viridiplantae</taxon>
        <taxon>Streptophyta</taxon>
        <taxon>Embryophyta</taxon>
        <taxon>Tracheophyta</taxon>
        <taxon>Spermatophyta</taxon>
        <taxon>Magnoliopsida</taxon>
        <taxon>eudicotyledons</taxon>
        <taxon>Gunneridae</taxon>
        <taxon>Pentapetalae</taxon>
        <taxon>rosids</taxon>
        <taxon>fabids</taxon>
        <taxon>Fagales</taxon>
        <taxon>Fagaceae</taxon>
        <taxon>Fagus</taxon>
    </lineage>
</organism>
<feature type="compositionally biased region" description="Basic and acidic residues" evidence="1">
    <location>
        <begin position="1"/>
        <end position="26"/>
    </location>
</feature>
<feature type="region of interest" description="Disordered" evidence="1">
    <location>
        <begin position="72"/>
        <end position="97"/>
    </location>
</feature>
<feature type="region of interest" description="Disordered" evidence="1">
    <location>
        <begin position="1"/>
        <end position="60"/>
    </location>
</feature>
<name>A0A2N9F3I7_FAGSY</name>
<evidence type="ECO:0000313" key="2">
    <source>
        <dbReference type="EMBL" id="SPC81692.1"/>
    </source>
</evidence>
<gene>
    <name evidence="2" type="ORF">FSB_LOCUS9574</name>
</gene>
<dbReference type="EMBL" id="OIVN01000531">
    <property type="protein sequence ID" value="SPC81692.1"/>
    <property type="molecule type" value="Genomic_DNA"/>
</dbReference>
<protein>
    <submittedName>
        <fullName evidence="2">Uncharacterized protein</fullName>
    </submittedName>
</protein>
<dbReference type="AlphaFoldDB" id="A0A2N9F3I7"/>
<proteinExistence type="predicted"/>
<feature type="compositionally biased region" description="Basic and acidic residues" evidence="1">
    <location>
        <begin position="85"/>
        <end position="97"/>
    </location>
</feature>
<sequence>MAVGPRECEHELESLAKDEARRHGEAWRGTAKLGPREPRARARTLAKDEARRHGEAWRGTGWGRENREHELELDEGRRTTPKLARHGEAWRGVRGPEGRNTSTNLGFWFSDSRFMGLLLPVLGYGFAGDGFNCCRWVEIDEFG</sequence>
<evidence type="ECO:0000256" key="1">
    <source>
        <dbReference type="SAM" id="MobiDB-lite"/>
    </source>
</evidence>
<reference evidence="2" key="1">
    <citation type="submission" date="2018-02" db="EMBL/GenBank/DDBJ databases">
        <authorList>
            <person name="Cohen D.B."/>
            <person name="Kent A.D."/>
        </authorList>
    </citation>
    <scope>NUCLEOTIDE SEQUENCE</scope>
</reference>
<accession>A0A2N9F3I7</accession>